<keyword evidence="3 11" id="KW-0328">Glycosyltransferase</keyword>
<evidence type="ECO:0000256" key="2">
    <source>
        <dbReference type="ARBA" id="ARBA00008661"/>
    </source>
</evidence>
<dbReference type="GO" id="GO:0006493">
    <property type="term" value="P:protein O-linked glycosylation"/>
    <property type="evidence" value="ECO:0007669"/>
    <property type="project" value="TreeGrafter"/>
</dbReference>
<evidence type="ECO:0000256" key="5">
    <source>
        <dbReference type="ARBA" id="ARBA00022692"/>
    </source>
</evidence>
<dbReference type="GO" id="GO:0000139">
    <property type="term" value="C:Golgi membrane"/>
    <property type="evidence" value="ECO:0007669"/>
    <property type="project" value="UniProtKB-SubCell"/>
</dbReference>
<keyword evidence="7 11" id="KW-1133">Transmembrane helix</keyword>
<reference evidence="12" key="1">
    <citation type="journal article" date="2020" name="BMC">
        <title>Leishmania infection induces a limited differential gene expression in the sand fly midgut.</title>
        <authorList>
            <person name="Coutinho-Abreu I.V."/>
            <person name="Serafim T.D."/>
            <person name="Meneses C."/>
            <person name="Kamhawi S."/>
            <person name="Oliveira F."/>
            <person name="Valenzuela J.G."/>
        </authorList>
    </citation>
    <scope>NUCLEOTIDE SEQUENCE</scope>
    <source>
        <strain evidence="12">Jacobina</strain>
        <tissue evidence="12">Midgut</tissue>
    </source>
</reference>
<accession>A0A7G3AMZ1</accession>
<keyword evidence="8 11" id="KW-0333">Golgi apparatus</keyword>
<protein>
    <recommendedName>
        <fullName evidence="11">Hexosyltransferase</fullName>
        <ecNumber evidence="11">2.4.1.-</ecNumber>
    </recommendedName>
</protein>
<dbReference type="VEuPathDB" id="VectorBase:LLONM1_005068"/>
<dbReference type="FunFam" id="3.90.550.50:FF:000001">
    <property type="entry name" value="Hexosyltransferase"/>
    <property type="match status" value="1"/>
</dbReference>
<name>A0A7G3AMZ1_LUTLO</name>
<evidence type="ECO:0000256" key="9">
    <source>
        <dbReference type="ARBA" id="ARBA00023136"/>
    </source>
</evidence>
<feature type="transmembrane region" description="Helical" evidence="11">
    <location>
        <begin position="16"/>
        <end position="33"/>
    </location>
</feature>
<keyword evidence="9 11" id="KW-0472">Membrane</keyword>
<dbReference type="AlphaFoldDB" id="A0A7G3AMZ1"/>
<evidence type="ECO:0000313" key="12">
    <source>
        <dbReference type="EMBL" id="MBC1173820.1"/>
    </source>
</evidence>
<dbReference type="GO" id="GO:0016758">
    <property type="term" value="F:hexosyltransferase activity"/>
    <property type="evidence" value="ECO:0007669"/>
    <property type="project" value="InterPro"/>
</dbReference>
<evidence type="ECO:0000256" key="11">
    <source>
        <dbReference type="RuleBase" id="RU363063"/>
    </source>
</evidence>
<evidence type="ECO:0000256" key="4">
    <source>
        <dbReference type="ARBA" id="ARBA00022679"/>
    </source>
</evidence>
<keyword evidence="5 11" id="KW-0812">Transmembrane</keyword>
<evidence type="ECO:0000256" key="10">
    <source>
        <dbReference type="ARBA" id="ARBA00023180"/>
    </source>
</evidence>
<dbReference type="InterPro" id="IPR002659">
    <property type="entry name" value="Glyco_trans_31"/>
</dbReference>
<dbReference type="Gene3D" id="3.90.550.50">
    <property type="match status" value="1"/>
</dbReference>
<keyword evidence="4 12" id="KW-0808">Transferase</keyword>
<dbReference type="EC" id="2.4.1.-" evidence="11"/>
<keyword evidence="6 11" id="KW-0735">Signal-anchor</keyword>
<keyword evidence="10" id="KW-0325">Glycoprotein</keyword>
<evidence type="ECO:0000256" key="3">
    <source>
        <dbReference type="ARBA" id="ARBA00022676"/>
    </source>
</evidence>
<dbReference type="PANTHER" id="PTHR11214:SF376">
    <property type="entry name" value="HEXOSYLTRANSFERASE"/>
    <property type="match status" value="1"/>
</dbReference>
<evidence type="ECO:0000256" key="1">
    <source>
        <dbReference type="ARBA" id="ARBA00004323"/>
    </source>
</evidence>
<comment type="subcellular location">
    <subcellularLocation>
        <location evidence="1 11">Golgi apparatus membrane</location>
        <topology evidence="1 11">Single-pass type II membrane protein</topology>
    </subcellularLocation>
</comment>
<evidence type="ECO:0000256" key="7">
    <source>
        <dbReference type="ARBA" id="ARBA00022989"/>
    </source>
</evidence>
<proteinExistence type="inferred from homology"/>
<dbReference type="PANTHER" id="PTHR11214">
    <property type="entry name" value="BETA-1,3-N-ACETYLGLUCOSAMINYLTRANSFERASE"/>
    <property type="match status" value="1"/>
</dbReference>
<evidence type="ECO:0000256" key="8">
    <source>
        <dbReference type="ARBA" id="ARBA00023034"/>
    </source>
</evidence>
<comment type="similarity">
    <text evidence="2 11">Belongs to the glycosyltransferase 31 family.</text>
</comment>
<organism evidence="12">
    <name type="scientific">Lutzomyia longipalpis</name>
    <name type="common">Sand fly</name>
    <dbReference type="NCBI Taxonomy" id="7200"/>
    <lineage>
        <taxon>Eukaryota</taxon>
        <taxon>Metazoa</taxon>
        <taxon>Ecdysozoa</taxon>
        <taxon>Arthropoda</taxon>
        <taxon>Hexapoda</taxon>
        <taxon>Insecta</taxon>
        <taxon>Pterygota</taxon>
        <taxon>Neoptera</taxon>
        <taxon>Endopterygota</taxon>
        <taxon>Diptera</taxon>
        <taxon>Nematocera</taxon>
        <taxon>Psychodoidea</taxon>
        <taxon>Psychodidae</taxon>
        <taxon>Lutzomyia</taxon>
        <taxon>Lutzomyia</taxon>
    </lineage>
</organism>
<dbReference type="Pfam" id="PF01762">
    <property type="entry name" value="Galactosyl_T"/>
    <property type="match status" value="1"/>
</dbReference>
<dbReference type="EMBL" id="GITU01005117">
    <property type="protein sequence ID" value="MBC1173820.1"/>
    <property type="molecule type" value="Transcribed_RNA"/>
</dbReference>
<sequence length="343" mass="40037">MREFADFLARNARRKCWILILMFIYTFVVWNLGKSHKYTFNVVQQKIIEVDDPPAPDRKFLIDLRNFDYTINQKSCRQLKIKPRFIVLVHSSPTKRENRDNIRQTWGGWKVDHRVIFLFGAVASENLQREIQAESDFFGDIVQGNFVDSYRNLSYKHVMAMKWTTEFCPEAKFIFKSDDDIFVNTPLLSQFVQTLGGIPNFILCAMSWKPPVVRDATSKWYVSPEEYPNATYPVYCPGCGVLMSTDVAKKLHKAAETTPFFWVDDVFVLGILREKIRVKITPVASLLLKSKISDEIFYENKRNITEVLRYLYSFELTNEQIKDIWGVVKNASDSGFYSVKKLH</sequence>
<evidence type="ECO:0000256" key="6">
    <source>
        <dbReference type="ARBA" id="ARBA00022968"/>
    </source>
</evidence>